<comment type="caution">
    <text evidence="1">The sequence shown here is derived from an EMBL/GenBank/DDBJ whole genome shotgun (WGS) entry which is preliminary data.</text>
</comment>
<dbReference type="EMBL" id="AJJU01000003">
    <property type="protein sequence ID" value="EID75998.1"/>
    <property type="molecule type" value="Genomic_DNA"/>
</dbReference>
<dbReference type="PATRIC" id="fig|946077.3.peg.733"/>
<dbReference type="InterPro" id="IPR034122">
    <property type="entry name" value="Retropepsin-like_bacterial"/>
</dbReference>
<keyword evidence="2" id="KW-1185">Reference proteome</keyword>
<reference evidence="1 2" key="1">
    <citation type="journal article" date="2012" name="J. Bacteriol.">
        <title>Genome Sequence of the Halotolerant Bacterium Imtechella halotolerans K1T.</title>
        <authorList>
            <person name="Kumar S."/>
            <person name="Vikram S."/>
            <person name="Subramanian S."/>
            <person name="Raghava G.P."/>
            <person name="Pinnaka A.K."/>
        </authorList>
    </citation>
    <scope>NUCLEOTIDE SEQUENCE [LARGE SCALE GENOMIC DNA]</scope>
    <source>
        <strain evidence="1 2">K1</strain>
    </source>
</reference>
<accession>I0WHY2</accession>
<protein>
    <recommendedName>
        <fullName evidence="3">Acid protease</fullName>
    </recommendedName>
</protein>
<proteinExistence type="predicted"/>
<dbReference type="SUPFAM" id="SSF50630">
    <property type="entry name" value="Acid proteases"/>
    <property type="match status" value="1"/>
</dbReference>
<dbReference type="Gene3D" id="2.40.70.10">
    <property type="entry name" value="Acid Proteases"/>
    <property type="match status" value="1"/>
</dbReference>
<organism evidence="1 2">
    <name type="scientific">Imtechella halotolerans K1</name>
    <dbReference type="NCBI Taxonomy" id="946077"/>
    <lineage>
        <taxon>Bacteria</taxon>
        <taxon>Pseudomonadati</taxon>
        <taxon>Bacteroidota</taxon>
        <taxon>Flavobacteriia</taxon>
        <taxon>Flavobacteriales</taxon>
        <taxon>Flavobacteriaceae</taxon>
        <taxon>Imtechella</taxon>
    </lineage>
</organism>
<dbReference type="RefSeq" id="WP_008237528.1">
    <property type="nucleotide sequence ID" value="NZ_AJJU01000003.1"/>
</dbReference>
<dbReference type="STRING" id="946077.W5A_03609"/>
<name>I0WHY2_9FLAO</name>
<dbReference type="eggNOG" id="COG3577">
    <property type="taxonomic scope" value="Bacteria"/>
</dbReference>
<evidence type="ECO:0008006" key="3">
    <source>
        <dbReference type="Google" id="ProtNLM"/>
    </source>
</evidence>
<dbReference type="InterPro" id="IPR021109">
    <property type="entry name" value="Peptidase_aspartic_dom_sf"/>
</dbReference>
<evidence type="ECO:0000313" key="2">
    <source>
        <dbReference type="Proteomes" id="UP000005938"/>
    </source>
</evidence>
<sequence length="150" mass="16692">MKITNVKNLKTFLLKKGYHIIPLTLTRTNHFELTAHLNGIQGRFIVDTGASSTCVGLDCIKHFNLIPELSEIKASGAGATNMETQISKKNILEIGPWQKKKVELVLFDLTHVNQALTQNDALPVHGIIGADVLKKSKAIIDYSKKRLYIK</sequence>
<dbReference type="Proteomes" id="UP000005938">
    <property type="component" value="Unassembled WGS sequence"/>
</dbReference>
<dbReference type="Pfam" id="PF13650">
    <property type="entry name" value="Asp_protease_2"/>
    <property type="match status" value="1"/>
</dbReference>
<dbReference type="AlphaFoldDB" id="I0WHY2"/>
<dbReference type="CDD" id="cd05483">
    <property type="entry name" value="retropepsin_like_bacteria"/>
    <property type="match status" value="1"/>
</dbReference>
<evidence type="ECO:0000313" key="1">
    <source>
        <dbReference type="EMBL" id="EID75998.1"/>
    </source>
</evidence>
<gene>
    <name evidence="1" type="ORF">W5A_03609</name>
</gene>